<proteinExistence type="predicted"/>
<dbReference type="AlphaFoldDB" id="A0A9X3MN59"/>
<organism evidence="2 3">
    <name type="scientific">Solirubrobacter ginsenosidimutans</name>
    <dbReference type="NCBI Taxonomy" id="490573"/>
    <lineage>
        <taxon>Bacteria</taxon>
        <taxon>Bacillati</taxon>
        <taxon>Actinomycetota</taxon>
        <taxon>Thermoleophilia</taxon>
        <taxon>Solirubrobacterales</taxon>
        <taxon>Solirubrobacteraceae</taxon>
        <taxon>Solirubrobacter</taxon>
    </lineage>
</organism>
<sequence>MSTLSPTTFEEPRLDVTRLARPAYRAMAALSGAVELDSGLRDLVSLRASIINGCAYCVDMHTLDARARGESEQRLHAIATWHEAPFFSERERAALRLTDEITLIAGTHVTREAFEAARGHFPDEELTQLIWAIIAINAWNRLAVATRMRPGEYTPS</sequence>
<dbReference type="InterPro" id="IPR029032">
    <property type="entry name" value="AhpD-like"/>
</dbReference>
<evidence type="ECO:0000313" key="3">
    <source>
        <dbReference type="Proteomes" id="UP001149140"/>
    </source>
</evidence>
<dbReference type="InterPro" id="IPR004675">
    <property type="entry name" value="AhpD_core"/>
</dbReference>
<name>A0A9X3MN59_9ACTN</name>
<dbReference type="NCBIfam" id="TIGR00778">
    <property type="entry name" value="ahpD_dom"/>
    <property type="match status" value="1"/>
</dbReference>
<dbReference type="RefSeq" id="WP_270037272.1">
    <property type="nucleotide sequence ID" value="NZ_JAPDOD010000001.1"/>
</dbReference>
<reference evidence="2" key="1">
    <citation type="submission" date="2022-10" db="EMBL/GenBank/DDBJ databases">
        <title>The WGS of Solirubrobacter ginsenosidimutans DSM 21036.</title>
        <authorList>
            <person name="Jiang Z."/>
        </authorList>
    </citation>
    <scope>NUCLEOTIDE SEQUENCE</scope>
    <source>
        <strain evidence="2">DSM 21036</strain>
    </source>
</reference>
<gene>
    <name evidence="2" type="ORF">OM076_00270</name>
</gene>
<dbReference type="Pfam" id="PF02627">
    <property type="entry name" value="CMD"/>
    <property type="match status" value="1"/>
</dbReference>
<dbReference type="EMBL" id="JAPDOD010000001">
    <property type="protein sequence ID" value="MDA0158681.1"/>
    <property type="molecule type" value="Genomic_DNA"/>
</dbReference>
<dbReference type="PANTHER" id="PTHR34846">
    <property type="entry name" value="4-CARBOXYMUCONOLACTONE DECARBOXYLASE FAMILY PROTEIN (AFU_ORTHOLOGUE AFUA_6G11590)"/>
    <property type="match status" value="1"/>
</dbReference>
<dbReference type="SUPFAM" id="SSF69118">
    <property type="entry name" value="AhpD-like"/>
    <property type="match status" value="1"/>
</dbReference>
<evidence type="ECO:0000259" key="1">
    <source>
        <dbReference type="Pfam" id="PF02627"/>
    </source>
</evidence>
<accession>A0A9X3MN59</accession>
<keyword evidence="3" id="KW-1185">Reference proteome</keyword>
<dbReference type="GO" id="GO:0051920">
    <property type="term" value="F:peroxiredoxin activity"/>
    <property type="evidence" value="ECO:0007669"/>
    <property type="project" value="InterPro"/>
</dbReference>
<dbReference type="InterPro" id="IPR003779">
    <property type="entry name" value="CMD-like"/>
</dbReference>
<dbReference type="Proteomes" id="UP001149140">
    <property type="component" value="Unassembled WGS sequence"/>
</dbReference>
<comment type="caution">
    <text evidence="2">The sequence shown here is derived from an EMBL/GenBank/DDBJ whole genome shotgun (WGS) entry which is preliminary data.</text>
</comment>
<dbReference type="PANTHER" id="PTHR34846:SF10">
    <property type="entry name" value="CYTOPLASMIC PROTEIN"/>
    <property type="match status" value="1"/>
</dbReference>
<feature type="domain" description="Carboxymuconolactone decarboxylase-like" evidence="1">
    <location>
        <begin position="24"/>
        <end position="100"/>
    </location>
</feature>
<protein>
    <submittedName>
        <fullName evidence="2">Carboxymuconolactone decarboxylase family protein</fullName>
    </submittedName>
</protein>
<evidence type="ECO:0000313" key="2">
    <source>
        <dbReference type="EMBL" id="MDA0158681.1"/>
    </source>
</evidence>
<dbReference type="Gene3D" id="1.20.1290.10">
    <property type="entry name" value="AhpD-like"/>
    <property type="match status" value="1"/>
</dbReference>